<dbReference type="Gene3D" id="3.40.1580.10">
    <property type="entry name" value="SMI1/KNR4-like"/>
    <property type="match status" value="1"/>
</dbReference>
<keyword evidence="3" id="KW-1185">Reference proteome</keyword>
<evidence type="ECO:0000259" key="1">
    <source>
        <dbReference type="SMART" id="SM00860"/>
    </source>
</evidence>
<dbReference type="SMART" id="SM00860">
    <property type="entry name" value="SMI1_KNR4"/>
    <property type="match status" value="1"/>
</dbReference>
<dbReference type="InterPro" id="IPR037883">
    <property type="entry name" value="Knr4/Smi1-like_sf"/>
</dbReference>
<dbReference type="Proteomes" id="UP000800200">
    <property type="component" value="Unassembled WGS sequence"/>
</dbReference>
<accession>A0A6A6EXY4</accession>
<proteinExistence type="predicted"/>
<dbReference type="InterPro" id="IPR018958">
    <property type="entry name" value="Knr4/Smi1-like_dom"/>
</dbReference>
<evidence type="ECO:0000313" key="2">
    <source>
        <dbReference type="EMBL" id="KAF2194786.1"/>
    </source>
</evidence>
<evidence type="ECO:0000313" key="3">
    <source>
        <dbReference type="Proteomes" id="UP000800200"/>
    </source>
</evidence>
<dbReference type="Pfam" id="PF09346">
    <property type="entry name" value="SMI1_KNR4"/>
    <property type="match status" value="1"/>
</dbReference>
<gene>
    <name evidence="2" type="ORF">K469DRAFT_617433</name>
</gene>
<dbReference type="SUPFAM" id="SSF160631">
    <property type="entry name" value="SMI1/KNR4-like"/>
    <property type="match status" value="1"/>
</dbReference>
<sequence length="465" mass="53245">MSHRMGRKFDQHQILREKDPWDVARNLFDVALEFALLGYIDTATELFVLFESFSKGCKSSWSPGLYFAWEATGLWPASVPAEERTPGALSKLETERILWKRETNATKEGLAKLIATATGEGKMDAWGDAQIRPDDLTAAIDLALFMGEKEKALEVLQTFADNFHSTWVDLSKSRQVWQLLKDKALANAIGVDEEKVAALQTKVFETFKERLEKGARRIFKDTPMKDLIKMCNENTLKNAVWEEMDVDDPDEPPDTILHEGATKEKIAALEKKLGHELPDDYKEFLSLTNGMESYWNGFYGEPKLLGTDAVHVFDASEQQEIWNEASVDIVYIPNLGVKVDWAILDRVIQVNDGGEDSKFVWLVEPEYGKKIGASFFAAYAQLNELQRQHVNRLLEYFHAGKEEAMAVEWQICVWCPRTLDLTIYHSWREFLEYLAGDTAKEDILDEEDEEGRLMHSHDIFAYQLR</sequence>
<dbReference type="AlphaFoldDB" id="A0A6A6EXY4"/>
<dbReference type="EMBL" id="ML994611">
    <property type="protein sequence ID" value="KAF2194786.1"/>
    <property type="molecule type" value="Genomic_DNA"/>
</dbReference>
<protein>
    <recommendedName>
        <fullName evidence="1">Knr4/Smi1-like domain-containing protein</fullName>
    </recommendedName>
</protein>
<organism evidence="2 3">
    <name type="scientific">Zopfia rhizophila CBS 207.26</name>
    <dbReference type="NCBI Taxonomy" id="1314779"/>
    <lineage>
        <taxon>Eukaryota</taxon>
        <taxon>Fungi</taxon>
        <taxon>Dikarya</taxon>
        <taxon>Ascomycota</taxon>
        <taxon>Pezizomycotina</taxon>
        <taxon>Dothideomycetes</taxon>
        <taxon>Dothideomycetes incertae sedis</taxon>
        <taxon>Zopfiaceae</taxon>
        <taxon>Zopfia</taxon>
    </lineage>
</organism>
<feature type="domain" description="Knr4/Smi1-like" evidence="1">
    <location>
        <begin position="260"/>
        <end position="436"/>
    </location>
</feature>
<reference evidence="2" key="1">
    <citation type="journal article" date="2020" name="Stud. Mycol.">
        <title>101 Dothideomycetes genomes: a test case for predicting lifestyles and emergence of pathogens.</title>
        <authorList>
            <person name="Haridas S."/>
            <person name="Albert R."/>
            <person name="Binder M."/>
            <person name="Bloem J."/>
            <person name="Labutti K."/>
            <person name="Salamov A."/>
            <person name="Andreopoulos B."/>
            <person name="Baker S."/>
            <person name="Barry K."/>
            <person name="Bills G."/>
            <person name="Bluhm B."/>
            <person name="Cannon C."/>
            <person name="Castanera R."/>
            <person name="Culley D."/>
            <person name="Daum C."/>
            <person name="Ezra D."/>
            <person name="Gonzalez J."/>
            <person name="Henrissat B."/>
            <person name="Kuo A."/>
            <person name="Liang C."/>
            <person name="Lipzen A."/>
            <person name="Lutzoni F."/>
            <person name="Magnuson J."/>
            <person name="Mondo S."/>
            <person name="Nolan M."/>
            <person name="Ohm R."/>
            <person name="Pangilinan J."/>
            <person name="Park H.-J."/>
            <person name="Ramirez L."/>
            <person name="Alfaro M."/>
            <person name="Sun H."/>
            <person name="Tritt A."/>
            <person name="Yoshinaga Y."/>
            <person name="Zwiers L.-H."/>
            <person name="Turgeon B."/>
            <person name="Goodwin S."/>
            <person name="Spatafora J."/>
            <person name="Crous P."/>
            <person name="Grigoriev I."/>
        </authorList>
    </citation>
    <scope>NUCLEOTIDE SEQUENCE</scope>
    <source>
        <strain evidence="2">CBS 207.26</strain>
    </source>
</reference>
<name>A0A6A6EXY4_9PEZI</name>
<dbReference type="OrthoDB" id="2788868at2759"/>